<keyword evidence="1" id="KW-0863">Zinc-finger</keyword>
<dbReference type="SUPFAM" id="SSF57903">
    <property type="entry name" value="FYVE/PHD zinc finger"/>
    <property type="match status" value="1"/>
</dbReference>
<dbReference type="AlphaFoldDB" id="A0A2K1I9S3"/>
<dbReference type="GO" id="GO:0008270">
    <property type="term" value="F:zinc ion binding"/>
    <property type="evidence" value="ECO:0007669"/>
    <property type="project" value="UniProtKB-KW"/>
</dbReference>
<dbReference type="InterPro" id="IPR013083">
    <property type="entry name" value="Znf_RING/FYVE/PHD"/>
</dbReference>
<dbReference type="EMBL" id="ABEU02000211">
    <property type="protein sequence ID" value="PNR26020.1"/>
    <property type="molecule type" value="Genomic_DNA"/>
</dbReference>
<evidence type="ECO:0000256" key="1">
    <source>
        <dbReference type="ARBA" id="ARBA00022771"/>
    </source>
</evidence>
<reference evidence="3" key="2">
    <citation type="journal article" date="2018" name="Plant J.">
        <title>The Physcomitrella patens chromosome-scale assembly reveals moss genome structure and evolution.</title>
        <authorList>
            <person name="Lang D."/>
            <person name="Ullrich K.K."/>
            <person name="Murat F."/>
            <person name="Fuchs J."/>
            <person name="Jenkins J."/>
            <person name="Haas F.B."/>
            <person name="Piednoel M."/>
            <person name="Gundlach H."/>
            <person name="Van Bel M."/>
            <person name="Meyberg R."/>
            <person name="Vives C."/>
            <person name="Morata J."/>
            <person name="Symeonidi A."/>
            <person name="Hiss M."/>
            <person name="Muchero W."/>
            <person name="Kamisugi Y."/>
            <person name="Saleh O."/>
            <person name="Blanc G."/>
            <person name="Decker E.L."/>
            <person name="van Gessel N."/>
            <person name="Grimwood J."/>
            <person name="Hayes R.D."/>
            <person name="Graham S.W."/>
            <person name="Gunter L.E."/>
            <person name="McDaniel S.F."/>
            <person name="Hoernstein S.N.W."/>
            <person name="Larsson A."/>
            <person name="Li F.W."/>
            <person name="Perroud P.F."/>
            <person name="Phillips J."/>
            <person name="Ranjan P."/>
            <person name="Rokshar D.S."/>
            <person name="Rothfels C.J."/>
            <person name="Schneider L."/>
            <person name="Shu S."/>
            <person name="Stevenson D.W."/>
            <person name="Thummler F."/>
            <person name="Tillich M."/>
            <person name="Villarreal Aguilar J.C."/>
            <person name="Widiez T."/>
            <person name="Wong G.K."/>
            <person name="Wymore A."/>
            <person name="Zhang Y."/>
            <person name="Zimmer A.D."/>
            <person name="Quatrano R.S."/>
            <person name="Mayer K.F.X."/>
            <person name="Goodstein D."/>
            <person name="Casacuberta J.M."/>
            <person name="Vandepoele K."/>
            <person name="Reski R."/>
            <person name="Cuming A.C."/>
            <person name="Tuskan G.A."/>
            <person name="Maumus F."/>
            <person name="Salse J."/>
            <person name="Schmutz J."/>
            <person name="Rensing S.A."/>
        </authorList>
    </citation>
    <scope>NUCLEOTIDE SEQUENCE [LARGE SCALE GENOMIC DNA]</scope>
</reference>
<dbReference type="InParanoid" id="A0A2K1I9S3"/>
<accession>A0A2K1I9S3</accession>
<dbReference type="Gene3D" id="3.30.40.10">
    <property type="entry name" value="Zinc/RING finger domain, C3HC4 (zinc finger)"/>
    <property type="match status" value="1"/>
</dbReference>
<sequence length="106" mass="12339">MLTFVVELIDLNCKDSPKKIIYICNDVIPNGILLLEGKDGKVCREHSKNCAPYHLLINNPIHHELKKEVATMILCDECQCRWHMAYLRPLLLILSLGDWICPYYRN</sequence>
<proteinExistence type="predicted"/>
<keyword evidence="1" id="KW-0479">Metal-binding</keyword>
<keyword evidence="2" id="KW-0862">Zinc</keyword>
<evidence type="ECO:0000313" key="3">
    <source>
        <dbReference type="EMBL" id="PNR26020.1"/>
    </source>
</evidence>
<reference evidence="3" key="1">
    <citation type="journal article" date="2008" name="Science">
        <title>The Physcomitrella genome reveals evolutionary insights into the conquest of land by plants.</title>
        <authorList>
            <person name="Rensing S."/>
            <person name="Lang D."/>
            <person name="Zimmer A."/>
            <person name="Terry A."/>
            <person name="Salamov A."/>
            <person name="Shapiro H."/>
            <person name="Nishiyama T."/>
            <person name="Perroud P.-F."/>
            <person name="Lindquist E."/>
            <person name="Kamisugi Y."/>
            <person name="Tanahashi T."/>
            <person name="Sakakibara K."/>
            <person name="Fujita T."/>
            <person name="Oishi K."/>
            <person name="Shin-I T."/>
            <person name="Kuroki Y."/>
            <person name="Toyoda A."/>
            <person name="Suzuki Y."/>
            <person name="Hashimoto A."/>
            <person name="Yamaguchi K."/>
            <person name="Sugano A."/>
            <person name="Kohara Y."/>
            <person name="Fujiyama A."/>
            <person name="Anterola A."/>
            <person name="Aoki S."/>
            <person name="Ashton N."/>
            <person name="Barbazuk W.B."/>
            <person name="Barker E."/>
            <person name="Bennetzen J."/>
            <person name="Bezanilla M."/>
            <person name="Blankenship R."/>
            <person name="Cho S.H."/>
            <person name="Dutcher S."/>
            <person name="Estelle M."/>
            <person name="Fawcett J.A."/>
            <person name="Gundlach H."/>
            <person name="Hanada K."/>
            <person name="Heyl A."/>
            <person name="Hicks K.A."/>
            <person name="Hugh J."/>
            <person name="Lohr M."/>
            <person name="Mayer K."/>
            <person name="Melkozernov A."/>
            <person name="Murata T."/>
            <person name="Nelson D."/>
            <person name="Pils B."/>
            <person name="Prigge M."/>
            <person name="Reiss B."/>
            <person name="Renner T."/>
            <person name="Rombauts S."/>
            <person name="Rushton P."/>
            <person name="Sanderfoot A."/>
            <person name="Schween G."/>
            <person name="Shiu S.-H."/>
            <person name="Stueber K."/>
            <person name="Theodoulou F.L."/>
            <person name="Tu H."/>
            <person name="Van de Peer Y."/>
            <person name="Verrier P.J."/>
            <person name="Waters E."/>
            <person name="Wood A."/>
            <person name="Yang L."/>
            <person name="Cove D."/>
            <person name="Cuming A."/>
            <person name="Hasebe M."/>
            <person name="Lucas S."/>
            <person name="Mishler D.B."/>
            <person name="Reski R."/>
            <person name="Grigoriev I."/>
            <person name="Quatrano R.S."/>
            <person name="Boore J.L."/>
        </authorList>
    </citation>
    <scope>NUCLEOTIDE SEQUENCE [LARGE SCALE GENOMIC DNA]</scope>
</reference>
<evidence type="ECO:0000256" key="2">
    <source>
        <dbReference type="ARBA" id="ARBA00022833"/>
    </source>
</evidence>
<comment type="caution">
    <text evidence="3">The sequence shown here is derived from an EMBL/GenBank/DDBJ whole genome shotgun (WGS) entry which is preliminary data.</text>
</comment>
<dbReference type="InterPro" id="IPR011011">
    <property type="entry name" value="Znf_FYVE_PHD"/>
</dbReference>
<name>A0A2K1I9S3_PHYPA</name>
<organism evidence="3">
    <name type="scientific">Physcomitrium patens</name>
    <name type="common">Spreading-leaved earth moss</name>
    <name type="synonym">Physcomitrella patens</name>
    <dbReference type="NCBI Taxonomy" id="3218"/>
    <lineage>
        <taxon>Eukaryota</taxon>
        <taxon>Viridiplantae</taxon>
        <taxon>Streptophyta</taxon>
        <taxon>Embryophyta</taxon>
        <taxon>Bryophyta</taxon>
        <taxon>Bryophytina</taxon>
        <taxon>Bryopsida</taxon>
        <taxon>Funariidae</taxon>
        <taxon>Funariales</taxon>
        <taxon>Funariaceae</taxon>
        <taxon>Physcomitrium</taxon>
    </lineage>
</organism>
<gene>
    <name evidence="3" type="ORF">PHYPA_031213</name>
</gene>
<protein>
    <submittedName>
        <fullName evidence="3">Uncharacterized protein</fullName>
    </submittedName>
</protein>